<sequence length="142" mass="15557">MWRESHRRELPLRCGTYWEGNVMSVDEPPSIGSLGAATQQFKQWGQGVPDDVLQLDRVALSRWFADTGKLVDAVTAQALAASGLRIDEGVVGNFQSAKATAENLNDTGDAIRQRLSEYAQFATALRDFSSTAFNALLNADEH</sequence>
<dbReference type="AlphaFoldDB" id="A0A1A3N0Z2"/>
<proteinExistence type="predicted"/>
<comment type="caution">
    <text evidence="1">The sequence shown here is derived from an EMBL/GenBank/DDBJ whole genome shotgun (WGS) entry which is preliminary data.</text>
</comment>
<keyword evidence="2" id="KW-1185">Reference proteome</keyword>
<protein>
    <recommendedName>
        <fullName evidence="3">ESX-1 secretion-associated protein EspA/EspE-like domain-containing protein</fullName>
    </recommendedName>
</protein>
<evidence type="ECO:0008006" key="3">
    <source>
        <dbReference type="Google" id="ProtNLM"/>
    </source>
</evidence>
<name>A0A1A3N0Z2_MYCAS</name>
<dbReference type="Proteomes" id="UP000093629">
    <property type="component" value="Unassembled WGS sequence"/>
</dbReference>
<dbReference type="EMBL" id="LZLQ01000085">
    <property type="protein sequence ID" value="OBK15456.1"/>
    <property type="molecule type" value="Genomic_DNA"/>
</dbReference>
<evidence type="ECO:0000313" key="2">
    <source>
        <dbReference type="Proteomes" id="UP000093629"/>
    </source>
</evidence>
<reference evidence="1 2" key="1">
    <citation type="submission" date="2016-06" db="EMBL/GenBank/DDBJ databases">
        <authorList>
            <person name="Kjaerup R.B."/>
            <person name="Dalgaard T.S."/>
            <person name="Juul-Madsen H.R."/>
        </authorList>
    </citation>
    <scope>NUCLEOTIDE SEQUENCE [LARGE SCALE GENOMIC DNA]</scope>
    <source>
        <strain evidence="1 2">1245139.5</strain>
    </source>
</reference>
<organism evidence="1 2">
    <name type="scientific">Mycobacterium asiaticum</name>
    <dbReference type="NCBI Taxonomy" id="1790"/>
    <lineage>
        <taxon>Bacteria</taxon>
        <taxon>Bacillati</taxon>
        <taxon>Actinomycetota</taxon>
        <taxon>Actinomycetes</taxon>
        <taxon>Mycobacteriales</taxon>
        <taxon>Mycobacteriaceae</taxon>
        <taxon>Mycobacterium</taxon>
    </lineage>
</organism>
<evidence type="ECO:0000313" key="1">
    <source>
        <dbReference type="EMBL" id="OBK15456.1"/>
    </source>
</evidence>
<gene>
    <name evidence="1" type="ORF">A5636_05705</name>
</gene>
<accession>A0A1A3N0Z2</accession>